<reference evidence="3" key="1">
    <citation type="submission" date="2017-06" db="EMBL/GenBank/DDBJ databases">
        <authorList>
            <person name="Varghese N."/>
            <person name="Submissions S."/>
        </authorList>
    </citation>
    <scope>NUCLEOTIDE SEQUENCE [LARGE SCALE GENOMIC DNA]</scope>
    <source>
        <strain evidence="3">DSM 46839</strain>
    </source>
</reference>
<feature type="compositionally biased region" description="Acidic residues" evidence="1">
    <location>
        <begin position="1"/>
        <end position="12"/>
    </location>
</feature>
<dbReference type="EMBL" id="FZOO01000008">
    <property type="protein sequence ID" value="SNS78929.1"/>
    <property type="molecule type" value="Genomic_DNA"/>
</dbReference>
<dbReference type="Gene3D" id="1.25.40.10">
    <property type="entry name" value="Tetratricopeptide repeat domain"/>
    <property type="match status" value="1"/>
</dbReference>
<evidence type="ECO:0008006" key="4">
    <source>
        <dbReference type="Google" id="ProtNLM"/>
    </source>
</evidence>
<feature type="region of interest" description="Disordered" evidence="1">
    <location>
        <begin position="1"/>
        <end position="22"/>
    </location>
</feature>
<gene>
    <name evidence="2" type="ORF">SAMN06893096_10830</name>
</gene>
<evidence type="ECO:0000256" key="1">
    <source>
        <dbReference type="SAM" id="MobiDB-lite"/>
    </source>
</evidence>
<sequence>MRGPLTDDEVEDLYARATSPEKHRAAAEKLEAWAAEPHPDDAVNPAALLVRAGEHLTAAGDHDGAVVLFRRAVAAGQPVPPDVRCYLHSGLLEAGDVEGARELADELRRERSADGDVHLFVGEAYELAGDLRQAHRWLTLGAQRALADVEDGDFSAADDAPGLLMARLRVRDALGLPLDDYDALVTSALLGERVAPD</sequence>
<evidence type="ECO:0000313" key="2">
    <source>
        <dbReference type="EMBL" id="SNS78929.1"/>
    </source>
</evidence>
<keyword evidence="3" id="KW-1185">Reference proteome</keyword>
<dbReference type="InterPro" id="IPR011990">
    <property type="entry name" value="TPR-like_helical_dom_sf"/>
</dbReference>
<accession>A0A239HC03</accession>
<dbReference type="SUPFAM" id="SSF48452">
    <property type="entry name" value="TPR-like"/>
    <property type="match status" value="1"/>
</dbReference>
<dbReference type="AlphaFoldDB" id="A0A239HC03"/>
<organism evidence="2 3">
    <name type="scientific">Geodermatophilus pulveris</name>
    <dbReference type="NCBI Taxonomy" id="1564159"/>
    <lineage>
        <taxon>Bacteria</taxon>
        <taxon>Bacillati</taxon>
        <taxon>Actinomycetota</taxon>
        <taxon>Actinomycetes</taxon>
        <taxon>Geodermatophilales</taxon>
        <taxon>Geodermatophilaceae</taxon>
        <taxon>Geodermatophilus</taxon>
    </lineage>
</organism>
<dbReference type="OrthoDB" id="3211351at2"/>
<protein>
    <recommendedName>
        <fullName evidence="4">Tetratricopeptide repeat-containing protein</fullName>
    </recommendedName>
</protein>
<evidence type="ECO:0000313" key="3">
    <source>
        <dbReference type="Proteomes" id="UP000198373"/>
    </source>
</evidence>
<name>A0A239HC03_9ACTN</name>
<proteinExistence type="predicted"/>
<dbReference type="RefSeq" id="WP_089306549.1">
    <property type="nucleotide sequence ID" value="NZ_FZOO01000008.1"/>
</dbReference>
<dbReference type="Proteomes" id="UP000198373">
    <property type="component" value="Unassembled WGS sequence"/>
</dbReference>